<dbReference type="Gene3D" id="3.40.50.2000">
    <property type="entry name" value="Glycogen Phosphorylase B"/>
    <property type="match status" value="2"/>
</dbReference>
<evidence type="ECO:0000256" key="3">
    <source>
        <dbReference type="RuleBase" id="RU003718"/>
    </source>
</evidence>
<dbReference type="Pfam" id="PF00201">
    <property type="entry name" value="UDPGT"/>
    <property type="match status" value="1"/>
</dbReference>
<dbReference type="EMBL" id="JXTB01000353">
    <property type="protein sequence ID" value="PON44280.1"/>
    <property type="molecule type" value="Genomic_DNA"/>
</dbReference>
<evidence type="ECO:0000256" key="5">
    <source>
        <dbReference type="SAM" id="MobiDB-lite"/>
    </source>
</evidence>
<comment type="similarity">
    <text evidence="1 3">Belongs to the UDP-glycosyltransferase family.</text>
</comment>
<evidence type="ECO:0000313" key="8">
    <source>
        <dbReference type="Proteomes" id="UP000237105"/>
    </source>
</evidence>
<feature type="region of interest" description="Disordered" evidence="5">
    <location>
        <begin position="1"/>
        <end position="20"/>
    </location>
</feature>
<organism evidence="7 8">
    <name type="scientific">Parasponia andersonii</name>
    <name type="common">Sponia andersonii</name>
    <dbReference type="NCBI Taxonomy" id="3476"/>
    <lineage>
        <taxon>Eukaryota</taxon>
        <taxon>Viridiplantae</taxon>
        <taxon>Streptophyta</taxon>
        <taxon>Embryophyta</taxon>
        <taxon>Tracheophyta</taxon>
        <taxon>Spermatophyta</taxon>
        <taxon>Magnoliopsida</taxon>
        <taxon>eudicotyledons</taxon>
        <taxon>Gunneridae</taxon>
        <taxon>Pentapetalae</taxon>
        <taxon>rosids</taxon>
        <taxon>fabids</taxon>
        <taxon>Rosales</taxon>
        <taxon>Cannabaceae</taxon>
        <taxon>Parasponia</taxon>
    </lineage>
</organism>
<evidence type="ECO:0000313" key="7">
    <source>
        <dbReference type="EMBL" id="PON44280.1"/>
    </source>
</evidence>
<dbReference type="GO" id="GO:0008194">
    <property type="term" value="F:UDP-glycosyltransferase activity"/>
    <property type="evidence" value="ECO:0007669"/>
    <property type="project" value="InterPro"/>
</dbReference>
<protein>
    <recommendedName>
        <fullName evidence="4">Glycosyltransferase</fullName>
        <ecNumber evidence="4">2.4.1.-</ecNumber>
    </recommendedName>
</protein>
<accession>A0A2P5B658</accession>
<keyword evidence="3" id="KW-0328">Glycosyltransferase</keyword>
<dbReference type="PANTHER" id="PTHR48044:SF22">
    <property type="entry name" value="GLYCOSYLTRANSFERASE"/>
    <property type="match status" value="1"/>
</dbReference>
<gene>
    <name evidence="7" type="ORF">PanWU01x14_267830</name>
</gene>
<evidence type="ECO:0000256" key="2">
    <source>
        <dbReference type="ARBA" id="ARBA00022679"/>
    </source>
</evidence>
<keyword evidence="2 3" id="KW-0808">Transferase</keyword>
<dbReference type="OrthoDB" id="5835829at2759"/>
<evidence type="ECO:0000259" key="6">
    <source>
        <dbReference type="Pfam" id="PF26168"/>
    </source>
</evidence>
<feature type="domain" description="Glycosyltransferase N-terminal" evidence="6">
    <location>
        <begin position="28"/>
        <end position="260"/>
    </location>
</feature>
<dbReference type="CDD" id="cd03784">
    <property type="entry name" value="GT1_Gtf-like"/>
    <property type="match status" value="1"/>
</dbReference>
<dbReference type="InterPro" id="IPR058980">
    <property type="entry name" value="Glyco_transf_N"/>
</dbReference>
<sequence length="498" mass="55755">MASSTSTPHDHHQNENKFPFSPLSSSSSVVVVMVPFPAQSHLNQLLQFALVVSSYDIPVHYVSSTLHNSLVKSRTTNPIHHLTKIHFHDLDDSQILTTHSPLPNPNPNSKTKLSEHRNPLIEATMRLRKPVAAILRSLSPTARRLVVVNDVVMASAVQDVVSLPNAEAYAFNSASAFSGFAYRCETMGRNHNLPVKELPSMESCFSSVLRKFVTYQVMMTCYSSGELFNSCRDIEGSFLDLLANDKSSFKRKMWAVGPLHQTTDFKELRDQDKCLLGWLDKQEPNSVLYISFGTTTTLSDEEIKELALGLEQSGVKFIWVLRDADRAYIFGNEEGRRPKLPDGFEERMKGMGMVVREWVPQVQILGHPSTGGFMSHCGWNSCMESLSMGVPIAAWPMHSDQPMNAVFITELLKVGVAVMEWEQRHEMVTSSMISRAARKLMASEEGDEIRKRVVEIGEAVKQSVADGGACCSEWDSFIAHITREDSSHMNHMIRSFGF</sequence>
<proteinExistence type="inferred from homology"/>
<comment type="caution">
    <text evidence="7">The sequence shown here is derived from an EMBL/GenBank/DDBJ whole genome shotgun (WGS) entry which is preliminary data.</text>
</comment>
<dbReference type="InterPro" id="IPR002213">
    <property type="entry name" value="UDP_glucos_trans"/>
</dbReference>
<dbReference type="GO" id="GO:1901137">
    <property type="term" value="P:carbohydrate derivative biosynthetic process"/>
    <property type="evidence" value="ECO:0007669"/>
    <property type="project" value="UniProtKB-ARBA"/>
</dbReference>
<reference evidence="8" key="1">
    <citation type="submission" date="2016-06" db="EMBL/GenBank/DDBJ databases">
        <title>Parallel loss of symbiosis genes in relatives of nitrogen-fixing non-legume Parasponia.</title>
        <authorList>
            <person name="Van Velzen R."/>
            <person name="Holmer R."/>
            <person name="Bu F."/>
            <person name="Rutten L."/>
            <person name="Van Zeijl A."/>
            <person name="Liu W."/>
            <person name="Santuari L."/>
            <person name="Cao Q."/>
            <person name="Sharma T."/>
            <person name="Shen D."/>
            <person name="Roswanjaya Y."/>
            <person name="Wardhani T."/>
            <person name="Kalhor M.S."/>
            <person name="Jansen J."/>
            <person name="Van den Hoogen J."/>
            <person name="Gungor B."/>
            <person name="Hartog M."/>
            <person name="Hontelez J."/>
            <person name="Verver J."/>
            <person name="Yang W.-C."/>
            <person name="Schijlen E."/>
            <person name="Repin R."/>
            <person name="Schilthuizen M."/>
            <person name="Schranz E."/>
            <person name="Heidstra R."/>
            <person name="Miyata K."/>
            <person name="Fedorova E."/>
            <person name="Kohlen W."/>
            <person name="Bisseling T."/>
            <person name="Smit S."/>
            <person name="Geurts R."/>
        </authorList>
    </citation>
    <scope>NUCLEOTIDE SEQUENCE [LARGE SCALE GENOMIC DNA]</scope>
    <source>
        <strain evidence="8">cv. WU1-14</strain>
    </source>
</reference>
<evidence type="ECO:0000256" key="1">
    <source>
        <dbReference type="ARBA" id="ARBA00009995"/>
    </source>
</evidence>
<name>A0A2P5B658_PARAD</name>
<dbReference type="PROSITE" id="PS00375">
    <property type="entry name" value="UDPGT"/>
    <property type="match status" value="1"/>
</dbReference>
<dbReference type="Proteomes" id="UP000237105">
    <property type="component" value="Unassembled WGS sequence"/>
</dbReference>
<dbReference type="SUPFAM" id="SSF53756">
    <property type="entry name" value="UDP-Glycosyltransferase/glycogen phosphorylase"/>
    <property type="match status" value="1"/>
</dbReference>
<dbReference type="FunFam" id="3.40.50.2000:FF:000060">
    <property type="entry name" value="Glycosyltransferase"/>
    <property type="match status" value="1"/>
</dbReference>
<dbReference type="PANTHER" id="PTHR48044">
    <property type="entry name" value="GLYCOSYLTRANSFERASE"/>
    <property type="match status" value="1"/>
</dbReference>
<dbReference type="Pfam" id="PF26168">
    <property type="entry name" value="Glyco_transf_N"/>
    <property type="match status" value="1"/>
</dbReference>
<keyword evidence="8" id="KW-1185">Reference proteome</keyword>
<dbReference type="InterPro" id="IPR035595">
    <property type="entry name" value="UDP_glycos_trans_CS"/>
</dbReference>
<dbReference type="AlphaFoldDB" id="A0A2P5B658"/>
<dbReference type="EC" id="2.4.1.-" evidence="4"/>
<evidence type="ECO:0000256" key="4">
    <source>
        <dbReference type="RuleBase" id="RU362057"/>
    </source>
</evidence>